<keyword evidence="1 3" id="KW-0378">Hydrolase</keyword>
<dbReference type="Proteomes" id="UP000028643">
    <property type="component" value="Unassembled WGS sequence"/>
</dbReference>
<evidence type="ECO:0000256" key="1">
    <source>
        <dbReference type="ARBA" id="ARBA00022801"/>
    </source>
</evidence>
<dbReference type="GO" id="GO:0016787">
    <property type="term" value="F:hydrolase activity"/>
    <property type="evidence" value="ECO:0007669"/>
    <property type="project" value="UniProtKB-KW"/>
</dbReference>
<name>A0A085UVK7_PSESX</name>
<dbReference type="RefSeq" id="WP_047578263.1">
    <property type="nucleotide sequence ID" value="NZ_JPQT01000130.1"/>
</dbReference>
<dbReference type="InterPro" id="IPR013094">
    <property type="entry name" value="AB_hydrolase_3"/>
</dbReference>
<dbReference type="Pfam" id="PF07859">
    <property type="entry name" value="Abhydrolase_3"/>
    <property type="match status" value="1"/>
</dbReference>
<protein>
    <submittedName>
        <fullName evidence="3">Alpha/beta hydrolase</fullName>
    </submittedName>
</protein>
<gene>
    <name evidence="3" type="ORF">IV02_24145</name>
</gene>
<dbReference type="InterPro" id="IPR029058">
    <property type="entry name" value="AB_hydrolase_fold"/>
</dbReference>
<evidence type="ECO:0000313" key="4">
    <source>
        <dbReference type="Proteomes" id="UP000028643"/>
    </source>
</evidence>
<dbReference type="InterPro" id="IPR050300">
    <property type="entry name" value="GDXG_lipolytic_enzyme"/>
</dbReference>
<evidence type="ECO:0000259" key="2">
    <source>
        <dbReference type="Pfam" id="PF07859"/>
    </source>
</evidence>
<dbReference type="PANTHER" id="PTHR48081">
    <property type="entry name" value="AB HYDROLASE SUPERFAMILY PROTEIN C4A8.06C"/>
    <property type="match status" value="1"/>
</dbReference>
<dbReference type="PANTHER" id="PTHR48081:SF8">
    <property type="entry name" value="ALPHA_BETA HYDROLASE FOLD-3 DOMAIN-CONTAINING PROTEIN-RELATED"/>
    <property type="match status" value="1"/>
</dbReference>
<dbReference type="EMBL" id="JPQT01000130">
    <property type="protein sequence ID" value="KFE47220.1"/>
    <property type="molecule type" value="Genomic_DNA"/>
</dbReference>
<dbReference type="PATRIC" id="fig|317.174.peg.4936"/>
<proteinExistence type="predicted"/>
<comment type="caution">
    <text evidence="3">The sequence shown here is derived from an EMBL/GenBank/DDBJ whole genome shotgun (WGS) entry which is preliminary data.</text>
</comment>
<feature type="domain" description="Alpha/beta hydrolase fold-3" evidence="2">
    <location>
        <begin position="97"/>
        <end position="298"/>
    </location>
</feature>
<accession>A0A085UVK7</accession>
<dbReference type="SUPFAM" id="SSF53474">
    <property type="entry name" value="alpha/beta-Hydrolases"/>
    <property type="match status" value="1"/>
</dbReference>
<dbReference type="AlphaFoldDB" id="A0A085UVK7"/>
<dbReference type="Gene3D" id="3.40.50.1820">
    <property type="entry name" value="alpha/beta hydrolase"/>
    <property type="match status" value="1"/>
</dbReference>
<sequence length="325" mass="34794">MNDFSGKTAALPTLSVLFKADAVSQQTTAVNEALTAQLATLTSPDDIVGLREAYSNGGLGLPASPMSAHAREIVIEGPAGPLSLRVLVPEQIRGVYLHFHGGGWMFGSNDTWDEQFELFGQVAGMVCVSVNYRLAPEHVFPAAIDDCLATARWVIEHAQNEFGTSWLSIGGESAGAHLAASTLIRLREMGLAEKFSAANMLFGVFDLSLTPSARAASGTHFVDRGVINQFADAFAGDFDLRDPAVSPLYADLRNLPPALFTVGSIDPLLDDSLFMYMRWQAAANCCELAVYPGGIHGFSSLDSDLARSANHAMAGYLLRVESENH</sequence>
<reference evidence="3 4" key="1">
    <citation type="submission" date="2014-07" db="EMBL/GenBank/DDBJ databases">
        <title>Draft Genome Sequences of Environmental Pseudomonas syringae strains.</title>
        <authorList>
            <person name="Baltrus D.A."/>
            <person name="Berge O."/>
            <person name="Morris C."/>
        </authorList>
    </citation>
    <scope>NUCLEOTIDE SEQUENCE [LARGE SCALE GENOMIC DNA]</scope>
    <source>
        <strain evidence="3 4">CEB003</strain>
    </source>
</reference>
<evidence type="ECO:0000313" key="3">
    <source>
        <dbReference type="EMBL" id="KFE47220.1"/>
    </source>
</evidence>
<organism evidence="3 4">
    <name type="scientific">Pseudomonas syringae</name>
    <dbReference type="NCBI Taxonomy" id="317"/>
    <lineage>
        <taxon>Bacteria</taxon>
        <taxon>Pseudomonadati</taxon>
        <taxon>Pseudomonadota</taxon>
        <taxon>Gammaproteobacteria</taxon>
        <taxon>Pseudomonadales</taxon>
        <taxon>Pseudomonadaceae</taxon>
        <taxon>Pseudomonas</taxon>
    </lineage>
</organism>